<feature type="domain" description="PRC-barrel" evidence="7">
    <location>
        <begin position="110"/>
        <end position="183"/>
    </location>
</feature>
<reference evidence="8" key="1">
    <citation type="submission" date="2020-09" db="EMBL/GenBank/DDBJ databases">
        <title>A novel bacterium of genus Hazenella, isolated from South China Sea.</title>
        <authorList>
            <person name="Huang H."/>
            <person name="Mo K."/>
            <person name="Hu Y."/>
        </authorList>
    </citation>
    <scope>NUCLEOTIDE SEQUENCE</scope>
    <source>
        <strain evidence="8">IB182357</strain>
    </source>
</reference>
<gene>
    <name evidence="5 8" type="primary">rimM</name>
    <name evidence="8" type="ORF">IC620_03515</name>
</gene>
<dbReference type="InterPro" id="IPR036976">
    <property type="entry name" value="RimM_N_sf"/>
</dbReference>
<comment type="subcellular location">
    <subcellularLocation>
        <location evidence="5">Cytoplasm</location>
    </subcellularLocation>
</comment>
<dbReference type="HAMAP" id="MF_00014">
    <property type="entry name" value="Ribosome_mat_RimM"/>
    <property type="match status" value="1"/>
</dbReference>
<comment type="domain">
    <text evidence="5">The PRC barrel domain binds ribosomal protein uS19.</text>
</comment>
<dbReference type="Pfam" id="PF01782">
    <property type="entry name" value="RimM"/>
    <property type="match status" value="1"/>
</dbReference>
<evidence type="ECO:0000313" key="8">
    <source>
        <dbReference type="EMBL" id="MBD1371422.1"/>
    </source>
</evidence>
<dbReference type="Pfam" id="PF05239">
    <property type="entry name" value="PRC"/>
    <property type="match status" value="1"/>
</dbReference>
<accession>A0A926N805</accession>
<dbReference type="InterPro" id="IPR002676">
    <property type="entry name" value="RimM_N"/>
</dbReference>
<dbReference type="GO" id="GO:0006364">
    <property type="term" value="P:rRNA processing"/>
    <property type="evidence" value="ECO:0007669"/>
    <property type="project" value="UniProtKB-UniRule"/>
</dbReference>
<keyword evidence="2 5" id="KW-0690">Ribosome biogenesis</keyword>
<dbReference type="PANTHER" id="PTHR33692:SF1">
    <property type="entry name" value="RIBOSOME MATURATION FACTOR RIMM"/>
    <property type="match status" value="1"/>
</dbReference>
<dbReference type="GO" id="GO:0042274">
    <property type="term" value="P:ribosomal small subunit biogenesis"/>
    <property type="evidence" value="ECO:0007669"/>
    <property type="project" value="UniProtKB-UniRule"/>
</dbReference>
<dbReference type="PANTHER" id="PTHR33692">
    <property type="entry name" value="RIBOSOME MATURATION FACTOR RIMM"/>
    <property type="match status" value="1"/>
</dbReference>
<evidence type="ECO:0000256" key="4">
    <source>
        <dbReference type="ARBA" id="ARBA00023186"/>
    </source>
</evidence>
<feature type="domain" description="RimM N-terminal" evidence="6">
    <location>
        <begin position="18"/>
        <end position="102"/>
    </location>
</feature>
<dbReference type="NCBIfam" id="TIGR02273">
    <property type="entry name" value="16S_RimM"/>
    <property type="match status" value="1"/>
</dbReference>
<keyword evidence="4 5" id="KW-0143">Chaperone</keyword>
<comment type="similarity">
    <text evidence="5">Belongs to the RimM family.</text>
</comment>
<dbReference type="Gene3D" id="2.30.30.240">
    <property type="entry name" value="PRC-barrel domain"/>
    <property type="match status" value="1"/>
</dbReference>
<keyword evidence="9" id="KW-1185">Reference proteome</keyword>
<dbReference type="AlphaFoldDB" id="A0A926N805"/>
<sequence>MEKRYRSHQPKRTDYLNVGVLITTHGIRGDVRVRSDTDFPDVRFAPGNQLLLKHEALSGLKTLTVEKCRTHKANLLIKFQEWNNINEAEPYKGGQLLVERDDLVTVDQTEGEFYFHQIIGSEVVTTTGDIIGKVTEILPMPANDVWVVQAPGRKKDILLPYIESVVKEVDIAHKKITIEWMEGLD</sequence>
<dbReference type="SUPFAM" id="SSF50447">
    <property type="entry name" value="Translation proteins"/>
    <property type="match status" value="1"/>
</dbReference>
<comment type="caution">
    <text evidence="8">The sequence shown here is derived from an EMBL/GenBank/DDBJ whole genome shotgun (WGS) entry which is preliminary data.</text>
</comment>
<evidence type="ECO:0000259" key="7">
    <source>
        <dbReference type="Pfam" id="PF05239"/>
    </source>
</evidence>
<evidence type="ECO:0000256" key="5">
    <source>
        <dbReference type="HAMAP-Rule" id="MF_00014"/>
    </source>
</evidence>
<dbReference type="InterPro" id="IPR027275">
    <property type="entry name" value="PRC-brl_dom"/>
</dbReference>
<dbReference type="GO" id="GO:0043022">
    <property type="term" value="F:ribosome binding"/>
    <property type="evidence" value="ECO:0007669"/>
    <property type="project" value="InterPro"/>
</dbReference>
<dbReference type="InterPro" id="IPR011961">
    <property type="entry name" value="RimM"/>
</dbReference>
<protein>
    <recommendedName>
        <fullName evidence="5">Ribosome maturation factor RimM</fullName>
    </recommendedName>
</protein>
<name>A0A926N805_9BACL</name>
<dbReference type="Proteomes" id="UP000661691">
    <property type="component" value="Unassembled WGS sequence"/>
</dbReference>
<evidence type="ECO:0000259" key="6">
    <source>
        <dbReference type="Pfam" id="PF01782"/>
    </source>
</evidence>
<dbReference type="InterPro" id="IPR009000">
    <property type="entry name" value="Transl_B-barrel_sf"/>
</dbReference>
<evidence type="ECO:0000256" key="1">
    <source>
        <dbReference type="ARBA" id="ARBA00022490"/>
    </source>
</evidence>
<dbReference type="InterPro" id="IPR011033">
    <property type="entry name" value="PRC_barrel-like_sf"/>
</dbReference>
<evidence type="ECO:0000313" key="9">
    <source>
        <dbReference type="Proteomes" id="UP000661691"/>
    </source>
</evidence>
<organism evidence="8 9">
    <name type="scientific">Polycladospora coralii</name>
    <dbReference type="NCBI Taxonomy" id="2771432"/>
    <lineage>
        <taxon>Bacteria</taxon>
        <taxon>Bacillati</taxon>
        <taxon>Bacillota</taxon>
        <taxon>Bacilli</taxon>
        <taxon>Bacillales</taxon>
        <taxon>Thermoactinomycetaceae</taxon>
        <taxon>Polycladospora</taxon>
    </lineage>
</organism>
<comment type="subunit">
    <text evidence="5">Binds ribosomal protein uS19.</text>
</comment>
<proteinExistence type="inferred from homology"/>
<dbReference type="EMBL" id="JACXAH010000003">
    <property type="protein sequence ID" value="MBD1371422.1"/>
    <property type="molecule type" value="Genomic_DNA"/>
</dbReference>
<dbReference type="Gene3D" id="2.40.30.60">
    <property type="entry name" value="RimM"/>
    <property type="match status" value="1"/>
</dbReference>
<keyword evidence="3 5" id="KW-0698">rRNA processing</keyword>
<comment type="function">
    <text evidence="5">An accessory protein needed during the final step in the assembly of 30S ribosomal subunit, possibly for assembly of the head region. Essential for efficient processing of 16S rRNA. May be needed both before and after RbfA during the maturation of 16S rRNA. It has affinity for free ribosomal 30S subunits but not for 70S ribosomes.</text>
</comment>
<evidence type="ECO:0000256" key="3">
    <source>
        <dbReference type="ARBA" id="ARBA00022552"/>
    </source>
</evidence>
<keyword evidence="1 5" id="KW-0963">Cytoplasm</keyword>
<dbReference type="SUPFAM" id="SSF50346">
    <property type="entry name" value="PRC-barrel domain"/>
    <property type="match status" value="1"/>
</dbReference>
<dbReference type="GO" id="GO:0005737">
    <property type="term" value="C:cytoplasm"/>
    <property type="evidence" value="ECO:0007669"/>
    <property type="project" value="UniProtKB-SubCell"/>
</dbReference>
<evidence type="ECO:0000256" key="2">
    <source>
        <dbReference type="ARBA" id="ARBA00022517"/>
    </source>
</evidence>
<dbReference type="GO" id="GO:0005840">
    <property type="term" value="C:ribosome"/>
    <property type="evidence" value="ECO:0007669"/>
    <property type="project" value="InterPro"/>
</dbReference>
<dbReference type="RefSeq" id="WP_191140120.1">
    <property type="nucleotide sequence ID" value="NZ_JACXAG020000002.1"/>
</dbReference>